<evidence type="ECO:0000256" key="1">
    <source>
        <dbReference type="ARBA" id="ARBA00004370"/>
    </source>
</evidence>
<dbReference type="InterPro" id="IPR006694">
    <property type="entry name" value="Fatty_acid_hydroxylase"/>
</dbReference>
<comment type="subcellular location">
    <subcellularLocation>
        <location evidence="1">Membrane</location>
    </subcellularLocation>
</comment>
<feature type="transmembrane region" description="Helical" evidence="5">
    <location>
        <begin position="198"/>
        <end position="220"/>
    </location>
</feature>
<dbReference type="GO" id="GO:0005506">
    <property type="term" value="F:iron ion binding"/>
    <property type="evidence" value="ECO:0007669"/>
    <property type="project" value="InterPro"/>
</dbReference>
<dbReference type="GO" id="GO:0016491">
    <property type="term" value="F:oxidoreductase activity"/>
    <property type="evidence" value="ECO:0007669"/>
    <property type="project" value="InterPro"/>
</dbReference>
<dbReference type="Proteomes" id="UP000192042">
    <property type="component" value="Chromosome I"/>
</dbReference>
<evidence type="ECO:0000313" key="8">
    <source>
        <dbReference type="Proteomes" id="UP000192042"/>
    </source>
</evidence>
<organism evidence="7 8">
    <name type="scientific">Nitrospira japonica</name>
    <dbReference type="NCBI Taxonomy" id="1325564"/>
    <lineage>
        <taxon>Bacteria</taxon>
        <taxon>Pseudomonadati</taxon>
        <taxon>Nitrospirota</taxon>
        <taxon>Nitrospiria</taxon>
        <taxon>Nitrospirales</taxon>
        <taxon>Nitrospiraceae</taxon>
        <taxon>Nitrospira</taxon>
    </lineage>
</organism>
<dbReference type="PANTHER" id="PTHR11863">
    <property type="entry name" value="STEROL DESATURASE"/>
    <property type="match status" value="1"/>
</dbReference>
<feature type="transmembrane region" description="Helical" evidence="5">
    <location>
        <begin position="46"/>
        <end position="64"/>
    </location>
</feature>
<reference evidence="7 8" key="1">
    <citation type="submission" date="2017-03" db="EMBL/GenBank/DDBJ databases">
        <authorList>
            <person name="Afonso C.L."/>
            <person name="Miller P.J."/>
            <person name="Scott M.A."/>
            <person name="Spackman E."/>
            <person name="Goraichik I."/>
            <person name="Dimitrov K.M."/>
            <person name="Suarez D.L."/>
            <person name="Swayne D.E."/>
        </authorList>
    </citation>
    <scope>NUCLEOTIDE SEQUENCE [LARGE SCALE GENOMIC DNA]</scope>
    <source>
        <strain evidence="7">Genome sequencing of Nitrospira japonica strain NJ11</strain>
    </source>
</reference>
<evidence type="ECO:0000256" key="5">
    <source>
        <dbReference type="SAM" id="Phobius"/>
    </source>
</evidence>
<evidence type="ECO:0000259" key="6">
    <source>
        <dbReference type="Pfam" id="PF04116"/>
    </source>
</evidence>
<feature type="domain" description="Fatty acid hydroxylase" evidence="6">
    <location>
        <begin position="150"/>
        <end position="297"/>
    </location>
</feature>
<dbReference type="KEGG" id="nja:NSJP_2457"/>
<feature type="transmembrane region" description="Helical" evidence="5">
    <location>
        <begin position="139"/>
        <end position="158"/>
    </location>
</feature>
<evidence type="ECO:0000256" key="3">
    <source>
        <dbReference type="ARBA" id="ARBA00022989"/>
    </source>
</evidence>
<feature type="transmembrane region" description="Helical" evidence="5">
    <location>
        <begin position="226"/>
        <end position="246"/>
    </location>
</feature>
<dbReference type="InterPro" id="IPR050307">
    <property type="entry name" value="Sterol_Desaturase_Related"/>
</dbReference>
<sequence>MAIDAITWFVERAAEYGLEAVSSWSNVRAALAQIPLAILDLSHPLAWPYLLSSLVIAWILFLAVKRRGETECRSFVEFAFPARLYRHPSTRLDWKFGICDLTLQFLLYTPVMTGMGLLGAKAMTALLVGSWGWEPPHTLSVTGIAAAAVGWFVLHDFVNYCTHVLFHRIPLLWSFHRVHHSAEVLTPAAAFRVHPVELLAFAAIQAPVLGTAAVLYQNILGEEQRITMVFGVSVFTFVSGILGSHLRHSHVWFSYGPVLNRVFMSPAHHQIHHSVDAHHWNKNFAVKLAVWDALFGTLYLPGRREALSVGLPDADRREFTSVSGLYLSPFVRAFQALVPIESRRG</sequence>
<evidence type="ECO:0000256" key="4">
    <source>
        <dbReference type="ARBA" id="ARBA00023136"/>
    </source>
</evidence>
<keyword evidence="3 5" id="KW-1133">Transmembrane helix</keyword>
<dbReference type="OrthoDB" id="9770329at2"/>
<evidence type="ECO:0000313" key="7">
    <source>
        <dbReference type="EMBL" id="SLM48629.1"/>
    </source>
</evidence>
<dbReference type="EMBL" id="LT828648">
    <property type="protein sequence ID" value="SLM48629.1"/>
    <property type="molecule type" value="Genomic_DNA"/>
</dbReference>
<dbReference type="AlphaFoldDB" id="A0A1W1I6Y6"/>
<name>A0A1W1I6Y6_9BACT</name>
<dbReference type="RefSeq" id="WP_080886986.1">
    <property type="nucleotide sequence ID" value="NZ_LT828648.1"/>
</dbReference>
<keyword evidence="8" id="KW-1185">Reference proteome</keyword>
<dbReference type="STRING" id="1325564.NSJP_2457"/>
<keyword evidence="2 5" id="KW-0812">Transmembrane</keyword>
<feature type="transmembrane region" description="Helical" evidence="5">
    <location>
        <begin position="105"/>
        <end position="133"/>
    </location>
</feature>
<proteinExistence type="predicted"/>
<keyword evidence="4 5" id="KW-0472">Membrane</keyword>
<evidence type="ECO:0000256" key="2">
    <source>
        <dbReference type="ARBA" id="ARBA00022692"/>
    </source>
</evidence>
<gene>
    <name evidence="7" type="ORF">NSJP_2457</name>
</gene>
<dbReference type="GO" id="GO:0008610">
    <property type="term" value="P:lipid biosynthetic process"/>
    <property type="evidence" value="ECO:0007669"/>
    <property type="project" value="InterPro"/>
</dbReference>
<protein>
    <submittedName>
        <fullName evidence="7">Putative Fatty acid hydroxylase</fullName>
    </submittedName>
</protein>
<dbReference type="GO" id="GO:0016020">
    <property type="term" value="C:membrane"/>
    <property type="evidence" value="ECO:0007669"/>
    <property type="project" value="UniProtKB-SubCell"/>
</dbReference>
<accession>A0A1W1I6Y6</accession>
<dbReference type="Pfam" id="PF04116">
    <property type="entry name" value="FA_hydroxylase"/>
    <property type="match status" value="1"/>
</dbReference>